<keyword evidence="2" id="KW-0805">Transcription regulation</keyword>
<dbReference type="InterPro" id="IPR036388">
    <property type="entry name" value="WH-like_DNA-bd_sf"/>
</dbReference>
<dbReference type="SUPFAM" id="SSF46785">
    <property type="entry name" value="Winged helix' DNA-binding domain"/>
    <property type="match status" value="1"/>
</dbReference>
<dbReference type="InterPro" id="IPR000847">
    <property type="entry name" value="LysR_HTH_N"/>
</dbReference>
<dbReference type="PANTHER" id="PTHR30346:SF28">
    <property type="entry name" value="HTH-TYPE TRANSCRIPTIONAL REGULATOR CYNR"/>
    <property type="match status" value="1"/>
</dbReference>
<organism evidence="6 7">
    <name type="scientific">Lentibacillus halophilus</name>
    <dbReference type="NCBI Taxonomy" id="295065"/>
    <lineage>
        <taxon>Bacteria</taxon>
        <taxon>Bacillati</taxon>
        <taxon>Bacillota</taxon>
        <taxon>Bacilli</taxon>
        <taxon>Bacillales</taxon>
        <taxon>Bacillaceae</taxon>
        <taxon>Lentibacillus</taxon>
    </lineage>
</organism>
<dbReference type="InterPro" id="IPR005119">
    <property type="entry name" value="LysR_subst-bd"/>
</dbReference>
<dbReference type="PANTHER" id="PTHR30346">
    <property type="entry name" value="TRANSCRIPTIONAL DUAL REGULATOR HCAR-RELATED"/>
    <property type="match status" value="1"/>
</dbReference>
<dbReference type="Proteomes" id="UP001501459">
    <property type="component" value="Unassembled WGS sequence"/>
</dbReference>
<gene>
    <name evidence="6" type="primary">bsdA_2</name>
    <name evidence="6" type="ORF">GCM10008983_16840</name>
</gene>
<dbReference type="CDD" id="cd05466">
    <property type="entry name" value="PBP2_LTTR_substrate"/>
    <property type="match status" value="1"/>
</dbReference>
<dbReference type="Gene3D" id="1.10.10.10">
    <property type="entry name" value="Winged helix-like DNA-binding domain superfamily/Winged helix DNA-binding domain"/>
    <property type="match status" value="1"/>
</dbReference>
<protein>
    <submittedName>
        <fullName evidence="6">Transcriptional regulator BsdA</fullName>
    </submittedName>
</protein>
<reference evidence="7" key="1">
    <citation type="journal article" date="2019" name="Int. J. Syst. Evol. Microbiol.">
        <title>The Global Catalogue of Microorganisms (GCM) 10K type strain sequencing project: providing services to taxonomists for standard genome sequencing and annotation.</title>
        <authorList>
            <consortium name="The Broad Institute Genomics Platform"/>
            <consortium name="The Broad Institute Genome Sequencing Center for Infectious Disease"/>
            <person name="Wu L."/>
            <person name="Ma J."/>
        </authorList>
    </citation>
    <scope>NUCLEOTIDE SEQUENCE [LARGE SCALE GENOMIC DNA]</scope>
    <source>
        <strain evidence="7">JCM 12149</strain>
    </source>
</reference>
<evidence type="ECO:0000256" key="3">
    <source>
        <dbReference type="ARBA" id="ARBA00023125"/>
    </source>
</evidence>
<dbReference type="EMBL" id="BAAADM010000041">
    <property type="protein sequence ID" value="GAA0440440.1"/>
    <property type="molecule type" value="Genomic_DNA"/>
</dbReference>
<keyword evidence="4" id="KW-0804">Transcription</keyword>
<evidence type="ECO:0000256" key="2">
    <source>
        <dbReference type="ARBA" id="ARBA00023015"/>
    </source>
</evidence>
<dbReference type="Pfam" id="PF03466">
    <property type="entry name" value="LysR_substrate"/>
    <property type="match status" value="1"/>
</dbReference>
<comment type="similarity">
    <text evidence="1">Belongs to the LysR transcriptional regulatory family.</text>
</comment>
<accession>A0ABP3J6L1</accession>
<keyword evidence="3" id="KW-0238">DNA-binding</keyword>
<evidence type="ECO:0000259" key="5">
    <source>
        <dbReference type="PROSITE" id="PS50931"/>
    </source>
</evidence>
<evidence type="ECO:0000313" key="7">
    <source>
        <dbReference type="Proteomes" id="UP001501459"/>
    </source>
</evidence>
<dbReference type="InterPro" id="IPR036390">
    <property type="entry name" value="WH_DNA-bd_sf"/>
</dbReference>
<dbReference type="Pfam" id="PF00126">
    <property type="entry name" value="HTH_1"/>
    <property type="match status" value="1"/>
</dbReference>
<evidence type="ECO:0000256" key="1">
    <source>
        <dbReference type="ARBA" id="ARBA00009437"/>
    </source>
</evidence>
<dbReference type="RefSeq" id="WP_343752399.1">
    <property type="nucleotide sequence ID" value="NZ_BAAADM010000041.1"/>
</dbReference>
<dbReference type="PRINTS" id="PR00039">
    <property type="entry name" value="HTHLYSR"/>
</dbReference>
<comment type="caution">
    <text evidence="6">The sequence shown here is derived from an EMBL/GenBank/DDBJ whole genome shotgun (WGS) entry which is preliminary data.</text>
</comment>
<name>A0ABP3J6L1_9BACI</name>
<feature type="domain" description="HTH lysR-type" evidence="5">
    <location>
        <begin position="1"/>
        <end position="58"/>
    </location>
</feature>
<proteinExistence type="inferred from homology"/>
<evidence type="ECO:0000256" key="4">
    <source>
        <dbReference type="ARBA" id="ARBA00023163"/>
    </source>
</evidence>
<dbReference type="Gene3D" id="3.40.190.290">
    <property type="match status" value="1"/>
</dbReference>
<keyword evidence="7" id="KW-1185">Reference proteome</keyword>
<dbReference type="PROSITE" id="PS50931">
    <property type="entry name" value="HTH_LYSR"/>
    <property type="match status" value="1"/>
</dbReference>
<sequence>MDIRQLNYFYTIANEGQITRAAKKLHMAQPPLSQTLKSLEDELGVTLLERNGRQMELTKAGMVLYEKAENIFHFLDETAMEVKETGKGFKGKLSIGCVKSCFSKVVHPIKEFRSQFPEVNIDLREGDTSRLTELLHNREIDLAVVRHPLEMKSFSSHDLSDEDYVVIAPESWHLGNYENEISLNELAGLPLLLLHRITGVGQYEVIMNQFENKGLEPNIVGECPDVDMILGLVHEAIGATIIPESAIKERHQDNIRKLQIKDTTIISKSSIIWLKDRYISKSVRSFIDLF</sequence>
<dbReference type="SUPFAM" id="SSF53850">
    <property type="entry name" value="Periplasmic binding protein-like II"/>
    <property type="match status" value="1"/>
</dbReference>
<evidence type="ECO:0000313" key="6">
    <source>
        <dbReference type="EMBL" id="GAA0440440.1"/>
    </source>
</evidence>